<dbReference type="AlphaFoldDB" id="A0A3R6ERJ0"/>
<dbReference type="EMBL" id="QSFX01000035">
    <property type="protein sequence ID" value="RHA84219.1"/>
    <property type="molecule type" value="Genomic_DNA"/>
</dbReference>
<name>A0A3R6ERJ0_9FIRM</name>
<reference evidence="1 2" key="1">
    <citation type="submission" date="2018-08" db="EMBL/GenBank/DDBJ databases">
        <title>A genome reference for cultivated species of the human gut microbiota.</title>
        <authorList>
            <person name="Zou Y."/>
            <person name="Xue W."/>
            <person name="Luo G."/>
        </authorList>
    </citation>
    <scope>NUCLEOTIDE SEQUENCE [LARGE SCALE GENOMIC DNA]</scope>
    <source>
        <strain evidence="1 2">AM42-1AC</strain>
    </source>
</reference>
<accession>A0A3R6ERJ0</accession>
<dbReference type="RefSeq" id="WP_055163362.1">
    <property type="nucleotide sequence ID" value="NZ_CABJFX010000035.1"/>
</dbReference>
<comment type="caution">
    <text evidence="1">The sequence shown here is derived from an EMBL/GenBank/DDBJ whole genome shotgun (WGS) entry which is preliminary data.</text>
</comment>
<protein>
    <submittedName>
        <fullName evidence="1">Uncharacterized protein</fullName>
    </submittedName>
</protein>
<dbReference type="Proteomes" id="UP000283492">
    <property type="component" value="Unassembled WGS sequence"/>
</dbReference>
<organism evidence="1 2">
    <name type="scientific">Roseburia inulinivorans</name>
    <dbReference type="NCBI Taxonomy" id="360807"/>
    <lineage>
        <taxon>Bacteria</taxon>
        <taxon>Bacillati</taxon>
        <taxon>Bacillota</taxon>
        <taxon>Clostridia</taxon>
        <taxon>Lachnospirales</taxon>
        <taxon>Lachnospiraceae</taxon>
        <taxon>Roseburia</taxon>
    </lineage>
</organism>
<proteinExistence type="predicted"/>
<gene>
    <name evidence="1" type="ORF">DW914_15520</name>
</gene>
<evidence type="ECO:0000313" key="1">
    <source>
        <dbReference type="EMBL" id="RHA84219.1"/>
    </source>
</evidence>
<evidence type="ECO:0000313" key="2">
    <source>
        <dbReference type="Proteomes" id="UP000283492"/>
    </source>
</evidence>
<sequence length="106" mass="12034">MNIDKKVSAKQGHPCTGCPYIFAGKRKGCIMGAVPGDCAWYFYKRLMGHSDAFRPVEEIQKQYWESVRKKSDAGKQLEKGMEMLLVTAEMKYGAKYAAELREKGYV</sequence>